<evidence type="ECO:0000313" key="1">
    <source>
        <dbReference type="EMBL" id="CAB4762546.1"/>
    </source>
</evidence>
<protein>
    <submittedName>
        <fullName evidence="1">Unannotated protein</fullName>
    </submittedName>
</protein>
<sequence>MRSRILITSAVALVLVVGGLLAARLLQGPGSPLEQAVALAPADTQRYTFTDWAAVRDELGLGASEDDLPALLADGFDADLTAASGLVESAPMLAARFGWSPATVAWELLAQTPQGAVEIVALGDVAPEAVTDRLAALGYQAPDEEDGVWVGGTELLARLSAQTGLVVTPTLQFVAVDADAGLVRASDRQPFLEQVIADEAETTEGVEQVVSALSESPTAAVVYTADQACESLAMGQADESDQATADELVARAGELNPVTGFAMAVLPGGAVEVLLGFENDDQARTNADTRAVLAAGPAPGQGGEFGDRFAVDEVSAEGSLVRLALDPVDGAYVLSDLSSGPVLFASC</sequence>
<name>A0A6J6USQ6_9ZZZZ</name>
<dbReference type="EMBL" id="CAEZYQ010000026">
    <property type="protein sequence ID" value="CAB4762546.1"/>
    <property type="molecule type" value="Genomic_DNA"/>
</dbReference>
<proteinExistence type="predicted"/>
<organism evidence="1">
    <name type="scientific">freshwater metagenome</name>
    <dbReference type="NCBI Taxonomy" id="449393"/>
    <lineage>
        <taxon>unclassified sequences</taxon>
        <taxon>metagenomes</taxon>
        <taxon>ecological metagenomes</taxon>
    </lineage>
</organism>
<accession>A0A6J6USQ6</accession>
<dbReference type="AlphaFoldDB" id="A0A6J6USQ6"/>
<reference evidence="1" key="1">
    <citation type="submission" date="2020-05" db="EMBL/GenBank/DDBJ databases">
        <authorList>
            <person name="Chiriac C."/>
            <person name="Salcher M."/>
            <person name="Ghai R."/>
            <person name="Kavagutti S V."/>
        </authorList>
    </citation>
    <scope>NUCLEOTIDE SEQUENCE</scope>
</reference>
<gene>
    <name evidence="1" type="ORF">UFOPK2761_02759</name>
</gene>